<protein>
    <submittedName>
        <fullName evidence="2">Uncharacterized protein</fullName>
    </submittedName>
</protein>
<evidence type="ECO:0000256" key="1">
    <source>
        <dbReference type="SAM" id="MobiDB-lite"/>
    </source>
</evidence>
<comment type="caution">
    <text evidence="2">The sequence shown here is derived from an EMBL/GenBank/DDBJ whole genome shotgun (WGS) entry which is preliminary data.</text>
</comment>
<dbReference type="EMBL" id="PYLO01000001">
    <property type="protein sequence ID" value="PST38899.1"/>
    <property type="molecule type" value="Genomic_DNA"/>
</dbReference>
<proteinExistence type="predicted"/>
<dbReference type="AlphaFoldDB" id="A0A2T3FUG7"/>
<evidence type="ECO:0000313" key="2">
    <source>
        <dbReference type="EMBL" id="PST38899.1"/>
    </source>
</evidence>
<organism evidence="2 3">
    <name type="scientific">Clostridium fessum</name>
    <dbReference type="NCBI Taxonomy" id="2126740"/>
    <lineage>
        <taxon>Bacteria</taxon>
        <taxon>Bacillati</taxon>
        <taxon>Bacillota</taxon>
        <taxon>Clostridia</taxon>
        <taxon>Eubacteriales</taxon>
        <taxon>Clostridiaceae</taxon>
        <taxon>Clostridium</taxon>
    </lineage>
</organism>
<feature type="region of interest" description="Disordered" evidence="1">
    <location>
        <begin position="171"/>
        <end position="207"/>
    </location>
</feature>
<dbReference type="RefSeq" id="WP_107000065.1">
    <property type="nucleotide sequence ID" value="NZ_PYLO01000001.1"/>
</dbReference>
<reference evidence="2 3" key="1">
    <citation type="submission" date="2018-03" db="EMBL/GenBank/DDBJ databases">
        <title>Lachnoclostridium SNUG30386 gen.nov., sp.nov., isolated from human faeces.</title>
        <authorList>
            <person name="Seo B."/>
            <person name="Jeon K."/>
            <person name="Ko G."/>
        </authorList>
    </citation>
    <scope>NUCLEOTIDE SEQUENCE [LARGE SCALE GENOMIC DNA]</scope>
    <source>
        <strain evidence="2 3">SNUG30386</strain>
    </source>
</reference>
<dbReference type="Proteomes" id="UP000241048">
    <property type="component" value="Unassembled WGS sequence"/>
</dbReference>
<name>A0A2T3FUG7_9CLOT</name>
<gene>
    <name evidence="2" type="ORF">C7U56_02930</name>
</gene>
<sequence>MITREQAFKIIGLFQTAYKESYRDSTPEEIEQKAAIYRDILQDYTFEQVQAGIRAYMSQDHQYEPKPGQIIARIRGNIGNLDELAAEAWGEVWKKIVCRASVATQEDYNALPELTRKTVPFGLLLTWGKAEDPGAEAFARRDFMNDYKIVLEREQKRQAIPKAALEALQRSAEPEKLEERTADSAITPCIGDRQTAKKNTGYTDSEEYQRKRAALYERLKK</sequence>
<dbReference type="Gene3D" id="1.10.8.200">
    <property type="entry name" value="Replisome organizer (g39p helicase loader/inhibitor protein)"/>
    <property type="match status" value="1"/>
</dbReference>
<accession>A0A2T3FUG7</accession>
<keyword evidence="3" id="KW-1185">Reference proteome</keyword>
<feature type="compositionally biased region" description="Basic and acidic residues" evidence="1">
    <location>
        <begin position="172"/>
        <end position="182"/>
    </location>
</feature>
<evidence type="ECO:0000313" key="3">
    <source>
        <dbReference type="Proteomes" id="UP000241048"/>
    </source>
</evidence>